<protein>
    <submittedName>
        <fullName evidence="2">Uncharacterized protein</fullName>
    </submittedName>
</protein>
<dbReference type="EMBL" id="QXTF01000001">
    <property type="protein sequence ID" value="RIX32206.1"/>
    <property type="molecule type" value="Genomic_DNA"/>
</dbReference>
<feature type="chain" id="PRO_5019570894" evidence="1">
    <location>
        <begin position="35"/>
        <end position="291"/>
    </location>
</feature>
<comment type="caution">
    <text evidence="2">The sequence shown here is derived from an EMBL/GenBank/DDBJ whole genome shotgun (WGS) entry which is preliminary data.</text>
</comment>
<organism evidence="2 3">
    <name type="scientific">Sphingomonas edaphi</name>
    <dbReference type="NCBI Taxonomy" id="2315689"/>
    <lineage>
        <taxon>Bacteria</taxon>
        <taxon>Pseudomonadati</taxon>
        <taxon>Pseudomonadota</taxon>
        <taxon>Alphaproteobacteria</taxon>
        <taxon>Sphingomonadales</taxon>
        <taxon>Sphingomonadaceae</taxon>
        <taxon>Sphingomonas</taxon>
    </lineage>
</organism>
<feature type="signal peptide" evidence="1">
    <location>
        <begin position="1"/>
        <end position="34"/>
    </location>
</feature>
<evidence type="ECO:0000256" key="1">
    <source>
        <dbReference type="SAM" id="SignalP"/>
    </source>
</evidence>
<sequence length="291" mass="29771">MLPFPSKQRCSFSGGKHACSFALFSLTFAGLLPAATVASAETASLSGLEAVGAKLSDDALAEMRGKFITPEAISYFGIQMTTSWQGADGITTTANLLFNVGFANGAGGSGTPQLLISWTREGDPSLDVASFGESAQGGYVALVGSNGLVPVSSLNGVDGVFQSNVIAGADNQSRNAMTIAVVPAALVTQQQPSGMQEVSGSVTQGFSDGDRIDFIVGAPGVGLGLTSGQGSDSVRQGVDSMLGRIAQETVLNSNNNDVMNVTSVVIGVDTTRQLDTIRVDQAISAMKMNGF</sequence>
<name>A0A418Q2D0_9SPHN</name>
<accession>A0A418Q2D0</accession>
<reference evidence="2 3" key="1">
    <citation type="submission" date="2018-09" db="EMBL/GenBank/DDBJ databases">
        <title>Sphingomonas sp. DAC4.</title>
        <authorList>
            <person name="Seo T."/>
        </authorList>
    </citation>
    <scope>NUCLEOTIDE SEQUENCE [LARGE SCALE GENOMIC DNA]</scope>
    <source>
        <strain evidence="2 3">DAC4</strain>
    </source>
</reference>
<dbReference type="AlphaFoldDB" id="A0A418Q2D0"/>
<gene>
    <name evidence="2" type="ORF">D3M59_04370</name>
</gene>
<evidence type="ECO:0000313" key="2">
    <source>
        <dbReference type="EMBL" id="RIX32206.1"/>
    </source>
</evidence>
<dbReference type="RefSeq" id="WP_119531920.1">
    <property type="nucleotide sequence ID" value="NZ_QXTF01000001.1"/>
</dbReference>
<keyword evidence="1" id="KW-0732">Signal</keyword>
<dbReference type="Proteomes" id="UP000285023">
    <property type="component" value="Unassembled WGS sequence"/>
</dbReference>
<keyword evidence="3" id="KW-1185">Reference proteome</keyword>
<dbReference type="OrthoDB" id="7594772at2"/>
<proteinExistence type="predicted"/>
<evidence type="ECO:0000313" key="3">
    <source>
        <dbReference type="Proteomes" id="UP000285023"/>
    </source>
</evidence>